<keyword evidence="4" id="KW-1133">Transmembrane helix</keyword>
<keyword evidence="7" id="KW-1185">Reference proteome</keyword>
<keyword evidence="4" id="KW-0472">Membrane</keyword>
<dbReference type="SUPFAM" id="SSF52540">
    <property type="entry name" value="P-loop containing nucleoside triphosphate hydrolases"/>
    <property type="match status" value="1"/>
</dbReference>
<dbReference type="InterPro" id="IPR059106">
    <property type="entry name" value="WHD_MalT"/>
</dbReference>
<evidence type="ECO:0000256" key="4">
    <source>
        <dbReference type="SAM" id="Phobius"/>
    </source>
</evidence>
<dbReference type="Pfam" id="PF17874">
    <property type="entry name" value="TPR_MalT"/>
    <property type="match status" value="1"/>
</dbReference>
<feature type="domain" description="HTH luxR-type" evidence="5">
    <location>
        <begin position="759"/>
        <end position="824"/>
    </location>
</feature>
<accession>A0ABU3P0A1</accession>
<name>A0ABU3P0A1_9FIRM</name>
<evidence type="ECO:0000256" key="2">
    <source>
        <dbReference type="ARBA" id="ARBA00023125"/>
    </source>
</evidence>
<dbReference type="PANTHER" id="PTHR44688:SF16">
    <property type="entry name" value="DNA-BINDING TRANSCRIPTIONAL ACTIVATOR DEVR_DOSR"/>
    <property type="match status" value="1"/>
</dbReference>
<dbReference type="SMART" id="SM00421">
    <property type="entry name" value="HTH_LUXR"/>
    <property type="match status" value="1"/>
</dbReference>
<comment type="caution">
    <text evidence="6">The sequence shown here is derived from an EMBL/GenBank/DDBJ whole genome shotgun (WGS) entry which is preliminary data.</text>
</comment>
<dbReference type="PRINTS" id="PR00038">
    <property type="entry name" value="HTHLUXR"/>
</dbReference>
<dbReference type="InterPro" id="IPR041617">
    <property type="entry name" value="TPR_MalT"/>
</dbReference>
<organism evidence="6 7">
    <name type="scientific">Anaeroselena agilis</name>
    <dbReference type="NCBI Taxonomy" id="3063788"/>
    <lineage>
        <taxon>Bacteria</taxon>
        <taxon>Bacillati</taxon>
        <taxon>Bacillota</taxon>
        <taxon>Negativicutes</taxon>
        <taxon>Acetonemataceae</taxon>
        <taxon>Anaeroselena</taxon>
    </lineage>
</organism>
<dbReference type="InterPro" id="IPR011990">
    <property type="entry name" value="TPR-like_helical_dom_sf"/>
</dbReference>
<dbReference type="InterPro" id="IPR036388">
    <property type="entry name" value="WH-like_DNA-bd_sf"/>
</dbReference>
<gene>
    <name evidence="6" type="ORF">Q4T40_12715</name>
</gene>
<dbReference type="InterPro" id="IPR027417">
    <property type="entry name" value="P-loop_NTPase"/>
</dbReference>
<feature type="transmembrane region" description="Helical" evidence="4">
    <location>
        <begin position="660"/>
        <end position="682"/>
    </location>
</feature>
<evidence type="ECO:0000259" key="5">
    <source>
        <dbReference type="PROSITE" id="PS50043"/>
    </source>
</evidence>
<dbReference type="PANTHER" id="PTHR44688">
    <property type="entry name" value="DNA-BINDING TRANSCRIPTIONAL ACTIVATOR DEVR_DOSR"/>
    <property type="match status" value="1"/>
</dbReference>
<dbReference type="Gene3D" id="1.25.40.10">
    <property type="entry name" value="Tetratricopeptide repeat domain"/>
    <property type="match status" value="1"/>
</dbReference>
<evidence type="ECO:0000313" key="6">
    <source>
        <dbReference type="EMBL" id="MDT8902110.1"/>
    </source>
</evidence>
<dbReference type="EMBL" id="JAUOZS010000001">
    <property type="protein sequence ID" value="MDT8902110.1"/>
    <property type="molecule type" value="Genomic_DNA"/>
</dbReference>
<dbReference type="RefSeq" id="WP_413780598.1">
    <property type="nucleotide sequence ID" value="NZ_JAUOZS010000001.1"/>
</dbReference>
<evidence type="ECO:0000313" key="7">
    <source>
        <dbReference type="Proteomes" id="UP001254848"/>
    </source>
</evidence>
<sequence>MPRFNPTALYVRQPLRQAMGRIWDFPLTVVEAPMGYGKTTAVKECLKDSDARVLWQTVIDGSASGFWRGFCRMLKKIDAGCAERLAELGVPDNSIFMDAALELIGNAPFPARTVLVFDDFHLLSSKTVEQFLELLVKMTIPSLRIIVATRAKFGENTTELALKGFCHVVDKSDFELNQGEIIAYYKLCGVRLRPHEAAELHAYTEGWISALYLSMLNFAREGLVERQASLSELIDKAVYRQCPAEVKEFLLAVCVFDSFTLAQAQAMRPDENAEALLSYLVSHNAFIKYDKYSKTYRMHNIFTDYLREMFARQGRERRRAVLRAAGSWYAGSGDHIRAMDAYHQAGDFHGLLAALELAKGHSLNTEHKEKLIRYFRECPAKIKKMHPWAWLVYTVYLFVFNEKELFAEQCAEIRGYIGQSGSDENTRAQLAGELELLCSFSRYNSIAGMTEHLQRAARLLRGPSRFLDRKALWTFGSPSVLYMFYRESGRLEQEVAEFAASMPLYCHLTGGHGAGADLVFRAERHYYIGDFENAEILANNAMYVAQAHGQTTIAMCALFLQVKLDIAKGSLAAVKTALQQAREEIKRQKLYRNIHMLELCEGSAYACLGQADRIPAWIAKGDVKDSSLYFPAYAAFNIVYGKTLLITGQYLKLLGLAGHFLGVAGVFPNLLGQIYICIYVAAAHHRLQRRHEAQAALVRAVDIAAADGLIMPFVENGEHIGAILGQLGKDDRYAGFVARVEKTYAAFALKLPAMRAAETDNDLANLTAREREIAGLVAAGLPNRVIAKKLVIEEATVKKTLQNIFTKLGIGSRTVLARLMLERKTGRT</sequence>
<keyword evidence="1" id="KW-0805">Transcription regulation</keyword>
<dbReference type="Pfam" id="PF00196">
    <property type="entry name" value="GerE"/>
    <property type="match status" value="1"/>
</dbReference>
<dbReference type="InterPro" id="IPR000792">
    <property type="entry name" value="Tscrpt_reg_LuxR_C"/>
</dbReference>
<dbReference type="Proteomes" id="UP001254848">
    <property type="component" value="Unassembled WGS sequence"/>
</dbReference>
<reference evidence="6 7" key="1">
    <citation type="submission" date="2023-07" db="EMBL/GenBank/DDBJ databases">
        <title>The novel representative of Negativicutes class, Anaeroselena agilis gen. nov. sp. nov.</title>
        <authorList>
            <person name="Prokofeva M.I."/>
            <person name="Elcheninov A.G."/>
            <person name="Klyukina A."/>
            <person name="Kublanov I.V."/>
            <person name="Frolov E.N."/>
            <person name="Podosokorskaya O.A."/>
        </authorList>
    </citation>
    <scope>NUCLEOTIDE SEQUENCE [LARGE SCALE GENOMIC DNA]</scope>
    <source>
        <strain evidence="6 7">4137-cl</strain>
    </source>
</reference>
<dbReference type="Gene3D" id="1.10.10.10">
    <property type="entry name" value="Winged helix-like DNA-binding domain superfamily/Winged helix DNA-binding domain"/>
    <property type="match status" value="1"/>
</dbReference>
<evidence type="ECO:0000256" key="3">
    <source>
        <dbReference type="ARBA" id="ARBA00023163"/>
    </source>
</evidence>
<dbReference type="CDD" id="cd06170">
    <property type="entry name" value="LuxR_C_like"/>
    <property type="match status" value="1"/>
</dbReference>
<keyword evidence="2" id="KW-0238">DNA-binding</keyword>
<dbReference type="SUPFAM" id="SSF46894">
    <property type="entry name" value="C-terminal effector domain of the bipartite response regulators"/>
    <property type="match status" value="1"/>
</dbReference>
<dbReference type="Pfam" id="PF25873">
    <property type="entry name" value="WHD_MalT"/>
    <property type="match status" value="1"/>
</dbReference>
<dbReference type="PROSITE" id="PS50043">
    <property type="entry name" value="HTH_LUXR_2"/>
    <property type="match status" value="1"/>
</dbReference>
<proteinExistence type="predicted"/>
<keyword evidence="4" id="KW-0812">Transmembrane</keyword>
<keyword evidence="3" id="KW-0804">Transcription</keyword>
<protein>
    <submittedName>
        <fullName evidence="6">LuxR C-terminal-related transcriptional regulator</fullName>
    </submittedName>
</protein>
<evidence type="ECO:0000256" key="1">
    <source>
        <dbReference type="ARBA" id="ARBA00023015"/>
    </source>
</evidence>
<dbReference type="InterPro" id="IPR016032">
    <property type="entry name" value="Sig_transdc_resp-reg_C-effctor"/>
</dbReference>